<comment type="caution">
    <text evidence="2">The sequence shown here is derived from an EMBL/GenBank/DDBJ whole genome shotgun (WGS) entry which is preliminary data.</text>
</comment>
<dbReference type="Gene3D" id="3.20.20.450">
    <property type="entry name" value="EAL domain"/>
    <property type="match status" value="1"/>
</dbReference>
<accession>A0ABS0DZN6</accession>
<dbReference type="RefSeq" id="WP_195812870.1">
    <property type="nucleotide sequence ID" value="NZ_JADOBI010000001.1"/>
</dbReference>
<dbReference type="PROSITE" id="PS50883">
    <property type="entry name" value="EAL"/>
    <property type="match status" value="1"/>
</dbReference>
<protein>
    <submittedName>
        <fullName evidence="2">EAL domain-containing protein</fullName>
    </submittedName>
</protein>
<sequence>MTQDMYESNAATPFFQPIIDYATGKVIAYEVLARWFHKNKWYGPPENFNLRNDLNSEMLNLSILINKVKESIALKPNVFSDIQYLSFNININNADSRIVSLCLELIESGYKGKIVLEINESQEIAENAALSHLLRELNAAGVMLALDDFGHGYLSFSALIKFNVSIIKIDRSLTSNVLSYRANTVVSHIGMMARQLGLSIIAEGVETREIAEALNSMDISFMQGFYFARPAQL</sequence>
<dbReference type="PANTHER" id="PTHR33121">
    <property type="entry name" value="CYCLIC DI-GMP PHOSPHODIESTERASE PDEF"/>
    <property type="match status" value="1"/>
</dbReference>
<feature type="domain" description="EAL" evidence="1">
    <location>
        <begin position="1"/>
        <end position="233"/>
    </location>
</feature>
<name>A0ABS0DZN6_9GAMM</name>
<dbReference type="EMBL" id="JADOBI010000001">
    <property type="protein sequence ID" value="MBF7977884.1"/>
    <property type="molecule type" value="Genomic_DNA"/>
</dbReference>
<keyword evidence="3" id="KW-1185">Reference proteome</keyword>
<evidence type="ECO:0000313" key="2">
    <source>
        <dbReference type="EMBL" id="MBF7977884.1"/>
    </source>
</evidence>
<dbReference type="SUPFAM" id="SSF141868">
    <property type="entry name" value="EAL domain-like"/>
    <property type="match status" value="1"/>
</dbReference>
<dbReference type="InterPro" id="IPR035919">
    <property type="entry name" value="EAL_sf"/>
</dbReference>
<dbReference type="InterPro" id="IPR001633">
    <property type="entry name" value="EAL_dom"/>
</dbReference>
<dbReference type="Pfam" id="PF00563">
    <property type="entry name" value="EAL"/>
    <property type="match status" value="1"/>
</dbReference>
<reference evidence="2 3" key="1">
    <citation type="submission" date="2020-11" db="EMBL/GenBank/DDBJ databases">
        <title>Taxonomic investigation of Rahnella strains.</title>
        <authorList>
            <person name="Lee S.D."/>
        </authorList>
    </citation>
    <scope>NUCLEOTIDE SEQUENCE [LARGE SCALE GENOMIC DNA]</scope>
    <source>
        <strain evidence="2 3">SAP-17</strain>
    </source>
</reference>
<dbReference type="InterPro" id="IPR050706">
    <property type="entry name" value="Cyclic-di-GMP_PDE-like"/>
</dbReference>
<gene>
    <name evidence="2" type="ORF">IV433_00510</name>
</gene>
<dbReference type="SMART" id="SM00052">
    <property type="entry name" value="EAL"/>
    <property type="match status" value="1"/>
</dbReference>
<evidence type="ECO:0000313" key="3">
    <source>
        <dbReference type="Proteomes" id="UP000636811"/>
    </source>
</evidence>
<dbReference type="PANTHER" id="PTHR33121:SF79">
    <property type="entry name" value="CYCLIC DI-GMP PHOSPHODIESTERASE PDED-RELATED"/>
    <property type="match status" value="1"/>
</dbReference>
<proteinExistence type="predicted"/>
<dbReference type="Proteomes" id="UP000636811">
    <property type="component" value="Unassembled WGS sequence"/>
</dbReference>
<dbReference type="CDD" id="cd01948">
    <property type="entry name" value="EAL"/>
    <property type="match status" value="1"/>
</dbReference>
<organism evidence="2 3">
    <name type="scientific">Rahnella laticis</name>
    <dbReference type="NCBI Taxonomy" id="2787622"/>
    <lineage>
        <taxon>Bacteria</taxon>
        <taxon>Pseudomonadati</taxon>
        <taxon>Pseudomonadota</taxon>
        <taxon>Gammaproteobacteria</taxon>
        <taxon>Enterobacterales</taxon>
        <taxon>Yersiniaceae</taxon>
        <taxon>Rahnella</taxon>
    </lineage>
</organism>
<evidence type="ECO:0000259" key="1">
    <source>
        <dbReference type="PROSITE" id="PS50883"/>
    </source>
</evidence>